<evidence type="ECO:0000313" key="3">
    <source>
        <dbReference type="Proteomes" id="UP001165492"/>
    </source>
</evidence>
<sequence length="1035" mass="113404">MIGTFIKRPVFTTMIVMLLVVFGLGAYPSLGIDLNPDVEYPIVNVTITYTGASPEEIESLITKPIEDAVSSVSGIKSLSSVSREGASQVTLEFEFGTNPKLAANEVREKVAGVRKRLPDQIDEPVVQRFDITAQSIVYFSLASDTRSRGEIRKLAIDVVKDELQRMDGVAQVDVFGATDREIQIYIDPKKIESYNISFQQIRDAINDQNLNTPGGKVNEKGTELTVRTMGKYKSIDDIKNTIVANQQGRLIPLKDVVTIEDGWAEERVYARTNGTPSVIIAVQKQSGTNTVDVAERVIKSMEHIKTNLLPPDIKVSIVRDSSKYIRSSVEDVMVSLIFGGFLAVVITFLFLQNTRATLIGAIAIPTSIIATFFALKVMGFTLNNMSLMGLSLAVGILIDDAIVVIENIFRHMEEGLSPMDAAMLGTNEISLAVVATTLSILAVFVPVGNMGEIIGQFFKQFGITVAFAVAFSLFVAFTLTPTLAAYWLKNNHGENQKLQGNWTWLQKILDKWEEGFLTLRDNYRSILQWSLKRPKKLVAFAILSLFLNALLLPFIGVEFQPTYDSGEFNVILTATSGTSMDKMKELVEPIEKQVLAIPELESAFVLIGANRQVNKVSIGVRLIDSDKRSRSMSQIMDQLRVAFRNVKNLKVAVQSSQGLGRGDSRPVQVGLRGPELEVLNRSAYDLAEAIKQIPGTTDVDISSDQSEPEVQIKLDAIKAADIGIDSTIAGDVIQIAFLGKTTKNQYNVADSDYDIRVQLQPASRLSIQDVSNLRISSKTGTFVRLGDIADVKFSSGPTQIDRESRQRQVIVYANTVGASTGEVLNKVKELIPDLNLPLGYTYKFVGQAQMMQDSFKEIGKALLLAVILIYMVLAAEFESFVHPLTIMLSLPFSLVGAILGLLISGKTINMMSLIGVIMLMGLVTKNAILLIDNTIHLQKNGMSIMDALVEAGVLRLRPILMTTMAMIFGMMPVALGLGAGAELRSSMGVVLIGGLVTSTFLTLIIVPLVYFLIDEIQQSSQARKSKSDKVINSKA</sequence>
<feature type="transmembrane region" description="Helical" evidence="1">
    <location>
        <begin position="387"/>
        <end position="409"/>
    </location>
</feature>
<dbReference type="Gene3D" id="3.30.70.1440">
    <property type="entry name" value="Multidrug efflux transporter AcrB pore domain"/>
    <property type="match status" value="1"/>
</dbReference>
<keyword evidence="1" id="KW-1133">Transmembrane helix</keyword>
<dbReference type="PANTHER" id="PTHR32063:SF0">
    <property type="entry name" value="SWARMING MOTILITY PROTEIN SWRC"/>
    <property type="match status" value="1"/>
</dbReference>
<dbReference type="Gene3D" id="3.30.70.1430">
    <property type="entry name" value="Multidrug efflux transporter AcrB pore domain"/>
    <property type="match status" value="2"/>
</dbReference>
<dbReference type="SUPFAM" id="SSF82866">
    <property type="entry name" value="Multidrug efflux transporter AcrB transmembrane domain"/>
    <property type="match status" value="2"/>
</dbReference>
<evidence type="ECO:0000313" key="2">
    <source>
        <dbReference type="EMBL" id="MCC5464536.1"/>
    </source>
</evidence>
<organism evidence="2 3">
    <name type="scientific">Pelosinus baikalensis</name>
    <dbReference type="NCBI Taxonomy" id="2892015"/>
    <lineage>
        <taxon>Bacteria</taxon>
        <taxon>Bacillati</taxon>
        <taxon>Bacillota</taxon>
        <taxon>Negativicutes</taxon>
        <taxon>Selenomonadales</taxon>
        <taxon>Sporomusaceae</taxon>
        <taxon>Pelosinus</taxon>
    </lineage>
</organism>
<dbReference type="InterPro" id="IPR027463">
    <property type="entry name" value="AcrB_DN_DC_subdom"/>
</dbReference>
<dbReference type="Gene3D" id="3.30.70.1320">
    <property type="entry name" value="Multidrug efflux transporter AcrB pore domain like"/>
    <property type="match status" value="1"/>
</dbReference>
<proteinExistence type="predicted"/>
<feature type="transmembrane region" description="Helical" evidence="1">
    <location>
        <begin position="959"/>
        <end position="981"/>
    </location>
</feature>
<gene>
    <name evidence="2" type="ORF">LMF89_04050</name>
</gene>
<accession>A0ABS8HMX4</accession>
<dbReference type="SUPFAM" id="SSF82714">
    <property type="entry name" value="Multidrug efflux transporter AcrB TolC docking domain, DN and DC subdomains"/>
    <property type="match status" value="2"/>
</dbReference>
<dbReference type="SUPFAM" id="SSF82693">
    <property type="entry name" value="Multidrug efflux transporter AcrB pore domain, PN1, PN2, PC1 and PC2 subdomains"/>
    <property type="match status" value="3"/>
</dbReference>
<dbReference type="Gene3D" id="1.20.1640.10">
    <property type="entry name" value="Multidrug efflux transporter AcrB transmembrane domain"/>
    <property type="match status" value="2"/>
</dbReference>
<name>A0ABS8HMX4_9FIRM</name>
<keyword evidence="1" id="KW-0812">Transmembrane</keyword>
<protein>
    <submittedName>
        <fullName evidence="2">Efflux RND transporter permease subunit</fullName>
    </submittedName>
</protein>
<evidence type="ECO:0000256" key="1">
    <source>
        <dbReference type="SAM" id="Phobius"/>
    </source>
</evidence>
<feature type="transmembrane region" description="Helical" evidence="1">
    <location>
        <begin position="884"/>
        <end position="904"/>
    </location>
</feature>
<feature type="transmembrane region" description="Helical" evidence="1">
    <location>
        <begin position="332"/>
        <end position="351"/>
    </location>
</feature>
<dbReference type="RefSeq" id="WP_229533972.1">
    <property type="nucleotide sequence ID" value="NZ_JAJHJB010000003.1"/>
</dbReference>
<feature type="transmembrane region" description="Helical" evidence="1">
    <location>
        <begin position="858"/>
        <end position="877"/>
    </location>
</feature>
<feature type="transmembrane region" description="Helical" evidence="1">
    <location>
        <begin position="358"/>
        <end position="375"/>
    </location>
</feature>
<feature type="transmembrane region" description="Helical" evidence="1">
    <location>
        <begin position="461"/>
        <end position="488"/>
    </location>
</feature>
<dbReference type="EMBL" id="JAJHJB010000003">
    <property type="protein sequence ID" value="MCC5464536.1"/>
    <property type="molecule type" value="Genomic_DNA"/>
</dbReference>
<reference evidence="2" key="1">
    <citation type="submission" date="2021-11" db="EMBL/GenBank/DDBJ databases">
        <title>Description of a new species Pelosinus isolated from the bottom sediments of Lake Baikal.</title>
        <authorList>
            <person name="Zakharyuk A."/>
        </authorList>
    </citation>
    <scope>NUCLEOTIDE SEQUENCE</scope>
    <source>
        <strain evidence="2">Bkl1</strain>
    </source>
</reference>
<feature type="transmembrane region" description="Helical" evidence="1">
    <location>
        <begin position="429"/>
        <end position="449"/>
    </location>
</feature>
<feature type="transmembrane region" description="Helical" evidence="1">
    <location>
        <begin position="537"/>
        <end position="555"/>
    </location>
</feature>
<dbReference type="Pfam" id="PF00873">
    <property type="entry name" value="ACR_tran"/>
    <property type="match status" value="1"/>
</dbReference>
<keyword evidence="1" id="KW-0472">Membrane</keyword>
<dbReference type="Proteomes" id="UP001165492">
    <property type="component" value="Unassembled WGS sequence"/>
</dbReference>
<dbReference type="Gene3D" id="3.30.2090.10">
    <property type="entry name" value="Multidrug efflux transporter AcrB TolC docking domain, DN and DC subdomains"/>
    <property type="match status" value="2"/>
</dbReference>
<dbReference type="PANTHER" id="PTHR32063">
    <property type="match status" value="1"/>
</dbReference>
<feature type="transmembrane region" description="Helical" evidence="1">
    <location>
        <begin position="987"/>
        <end position="1013"/>
    </location>
</feature>
<feature type="transmembrane region" description="Helical" evidence="1">
    <location>
        <begin position="910"/>
        <end position="931"/>
    </location>
</feature>
<comment type="caution">
    <text evidence="2">The sequence shown here is derived from an EMBL/GenBank/DDBJ whole genome shotgun (WGS) entry which is preliminary data.</text>
</comment>
<dbReference type="InterPro" id="IPR001036">
    <property type="entry name" value="Acrflvin-R"/>
</dbReference>
<dbReference type="PRINTS" id="PR00702">
    <property type="entry name" value="ACRIFLAVINRP"/>
</dbReference>
<keyword evidence="3" id="KW-1185">Reference proteome</keyword>